<keyword evidence="1" id="KW-0812">Transmembrane</keyword>
<proteinExistence type="predicted"/>
<evidence type="ECO:0000313" key="2">
    <source>
        <dbReference type="EMBL" id="RIH79653.1"/>
    </source>
</evidence>
<accession>A0A399E820</accession>
<dbReference type="Proteomes" id="UP000266089">
    <property type="component" value="Unassembled WGS sequence"/>
</dbReference>
<organism evidence="2 3">
    <name type="scientific">Meiothermus taiwanensis</name>
    <dbReference type="NCBI Taxonomy" id="172827"/>
    <lineage>
        <taxon>Bacteria</taxon>
        <taxon>Thermotogati</taxon>
        <taxon>Deinococcota</taxon>
        <taxon>Deinococci</taxon>
        <taxon>Thermales</taxon>
        <taxon>Thermaceae</taxon>
        <taxon>Meiothermus</taxon>
    </lineage>
</organism>
<gene>
    <name evidence="2" type="ORF">Mcate_00292</name>
</gene>
<dbReference type="EMBL" id="QWKX01000004">
    <property type="protein sequence ID" value="RIH79653.1"/>
    <property type="molecule type" value="Genomic_DNA"/>
</dbReference>
<keyword evidence="1" id="KW-1133">Transmembrane helix</keyword>
<feature type="transmembrane region" description="Helical" evidence="1">
    <location>
        <begin position="13"/>
        <end position="34"/>
    </location>
</feature>
<reference evidence="2 3" key="1">
    <citation type="submission" date="2018-08" db="EMBL/GenBank/DDBJ databases">
        <title>Meiothermus cateniformans JCM 15151 genome sequencing project.</title>
        <authorList>
            <person name="Da Costa M.S."/>
            <person name="Albuquerque L."/>
            <person name="Raposo P."/>
            <person name="Froufe H.J.C."/>
            <person name="Barroso C.S."/>
            <person name="Egas C."/>
        </authorList>
    </citation>
    <scope>NUCLEOTIDE SEQUENCE [LARGE SCALE GENOMIC DNA]</scope>
    <source>
        <strain evidence="2 3">JCM 15151</strain>
    </source>
</reference>
<evidence type="ECO:0000313" key="3">
    <source>
        <dbReference type="Proteomes" id="UP000266089"/>
    </source>
</evidence>
<evidence type="ECO:0000256" key="1">
    <source>
        <dbReference type="SAM" id="Phobius"/>
    </source>
</evidence>
<comment type="caution">
    <text evidence="2">The sequence shown here is derived from an EMBL/GenBank/DDBJ whole genome shotgun (WGS) entry which is preliminary data.</text>
</comment>
<dbReference type="AlphaFoldDB" id="A0A399E820"/>
<sequence length="40" mass="4865">MPDNPLWNPANPFVIWTYALVYALVFGYLGYLIWRYQKNR</sequence>
<name>A0A399E820_9DEIN</name>
<dbReference type="RefSeq" id="WP_280938735.1">
    <property type="nucleotide sequence ID" value="NZ_JBHSXZ010000035.1"/>
</dbReference>
<protein>
    <submittedName>
        <fullName evidence="2">Uncharacterized protein</fullName>
    </submittedName>
</protein>
<keyword evidence="1" id="KW-0472">Membrane</keyword>